<dbReference type="STRING" id="2070753.A0A3A2ZBK3"/>
<dbReference type="SUPFAM" id="SSF53223">
    <property type="entry name" value="Aminoacid dehydrogenase-like, N-terminal domain"/>
    <property type="match status" value="1"/>
</dbReference>
<accession>A0A3A2ZBK3</accession>
<comment type="caution">
    <text evidence="2">The sequence shown here is derived from an EMBL/GenBank/DDBJ whole genome shotgun (WGS) entry which is preliminary data.</text>
</comment>
<dbReference type="InterPro" id="IPR022893">
    <property type="entry name" value="Shikimate_DH_fam"/>
</dbReference>
<evidence type="ECO:0000259" key="1">
    <source>
        <dbReference type="Pfam" id="PF08501"/>
    </source>
</evidence>
<evidence type="ECO:0000313" key="3">
    <source>
        <dbReference type="Proteomes" id="UP000266188"/>
    </source>
</evidence>
<keyword evidence="3" id="KW-1185">Reference proteome</keyword>
<dbReference type="PANTHER" id="PTHR21089:SF26">
    <property type="entry name" value="AROM POLYPEPTIDE, PUTATIVE-RELATED"/>
    <property type="match status" value="1"/>
</dbReference>
<protein>
    <submittedName>
        <fullName evidence="2">5-dehydrogenase</fullName>
    </submittedName>
</protein>
<organism evidence="2 3">
    <name type="scientific">Aspergillus sclerotialis</name>
    <dbReference type="NCBI Taxonomy" id="2070753"/>
    <lineage>
        <taxon>Eukaryota</taxon>
        <taxon>Fungi</taxon>
        <taxon>Dikarya</taxon>
        <taxon>Ascomycota</taxon>
        <taxon>Pezizomycotina</taxon>
        <taxon>Eurotiomycetes</taxon>
        <taxon>Eurotiomycetidae</taxon>
        <taxon>Eurotiales</taxon>
        <taxon>Aspergillaceae</taxon>
        <taxon>Aspergillus</taxon>
        <taxon>Aspergillus subgen. Polypaecilum</taxon>
    </lineage>
</organism>
<dbReference type="OrthoDB" id="204377at2759"/>
<dbReference type="AlphaFoldDB" id="A0A3A2ZBK3"/>
<dbReference type="GO" id="GO:0019632">
    <property type="term" value="P:shikimate metabolic process"/>
    <property type="evidence" value="ECO:0007669"/>
    <property type="project" value="TreeGrafter"/>
</dbReference>
<dbReference type="InterPro" id="IPR046346">
    <property type="entry name" value="Aminoacid_DH-like_N_sf"/>
</dbReference>
<dbReference type="Pfam" id="PF08501">
    <property type="entry name" value="Shikimate_dh_N"/>
    <property type="match status" value="1"/>
</dbReference>
<dbReference type="GO" id="GO:0004764">
    <property type="term" value="F:shikimate 3-dehydrogenase (NADP+) activity"/>
    <property type="evidence" value="ECO:0007669"/>
    <property type="project" value="InterPro"/>
</dbReference>
<dbReference type="Gene3D" id="3.40.50.10860">
    <property type="entry name" value="Leucine Dehydrogenase, chain A, domain 1"/>
    <property type="match status" value="1"/>
</dbReference>
<dbReference type="CDD" id="cd01065">
    <property type="entry name" value="NAD_bind_Shikimate_DH"/>
    <property type="match status" value="1"/>
</dbReference>
<feature type="domain" description="Shikimate dehydrogenase substrate binding N-terminal" evidence="1">
    <location>
        <begin position="12"/>
        <end position="92"/>
    </location>
</feature>
<dbReference type="UniPathway" id="UPA00053">
    <property type="reaction ID" value="UER00087"/>
</dbReference>
<dbReference type="Gene3D" id="3.40.50.720">
    <property type="entry name" value="NAD(P)-binding Rossmann-like Domain"/>
    <property type="match status" value="1"/>
</dbReference>
<proteinExistence type="predicted"/>
<sequence length="301" mass="33586">MANSDQRAFAYLVGIGVTHSIAPPMHEFIARSLGYNWRFLAQECPTVEDAMELFRRPDFAGGVVTMPYKTTIMAHLDGLDDHCLRIGACNNVYRATDGSLRGTNTDWRGIKSCLTSASEEGRSKSAMIIGAGGASRASVYALHEELGCNPIYVVNRDRTEVSALLEDTKGYGSSLEIVHLESVQQAKELERIPYYIVGAVPDFEPQSSTELEARDILIYFLSSAREKGVLLDMCFKPRRTRILKLGETYGWKTVEGTGIIAHQIDEQYRLWCGEEDSHRIPREEAWAVLQKAAEESPAINF</sequence>
<dbReference type="InterPro" id="IPR013708">
    <property type="entry name" value="Shikimate_DH-bd_N"/>
</dbReference>
<name>A0A3A2ZBK3_9EURO</name>
<dbReference type="Proteomes" id="UP000266188">
    <property type="component" value="Unassembled WGS sequence"/>
</dbReference>
<evidence type="ECO:0000313" key="2">
    <source>
        <dbReference type="EMBL" id="RJE20492.1"/>
    </source>
</evidence>
<dbReference type="GO" id="GO:0009423">
    <property type="term" value="P:chorismate biosynthetic process"/>
    <property type="evidence" value="ECO:0007669"/>
    <property type="project" value="UniProtKB-UniPathway"/>
</dbReference>
<dbReference type="InterPro" id="IPR036291">
    <property type="entry name" value="NAD(P)-bd_dom_sf"/>
</dbReference>
<reference evidence="3" key="1">
    <citation type="submission" date="2017-02" db="EMBL/GenBank/DDBJ databases">
        <authorList>
            <person name="Tafer H."/>
            <person name="Lopandic K."/>
        </authorList>
    </citation>
    <scope>NUCLEOTIDE SEQUENCE [LARGE SCALE GENOMIC DNA]</scope>
    <source>
        <strain evidence="3">CBS 366.77</strain>
    </source>
</reference>
<dbReference type="SUPFAM" id="SSF51735">
    <property type="entry name" value="NAD(P)-binding Rossmann-fold domains"/>
    <property type="match status" value="1"/>
</dbReference>
<dbReference type="EMBL" id="MVGC01000301">
    <property type="protein sequence ID" value="RJE20492.1"/>
    <property type="molecule type" value="Genomic_DNA"/>
</dbReference>
<gene>
    <name evidence="2" type="ORF">PHISCL_07162</name>
</gene>
<dbReference type="PANTHER" id="PTHR21089">
    <property type="entry name" value="SHIKIMATE DEHYDROGENASE"/>
    <property type="match status" value="1"/>
</dbReference>